<organism evidence="4 5">
    <name type="scientific">miscellaneous Crenarchaeota group-15 archaeon DG-45</name>
    <dbReference type="NCBI Taxonomy" id="1685127"/>
    <lineage>
        <taxon>Archaea</taxon>
        <taxon>Candidatus Bathyarchaeota</taxon>
        <taxon>MCG-15</taxon>
    </lineage>
</organism>
<dbReference type="PANTHER" id="PTHR10535">
    <property type="entry name" value="DNA-DIRECTED RNA POLYMERASES I, II, AND III SUBUNIT RPABC1"/>
    <property type="match status" value="1"/>
</dbReference>
<keyword evidence="2" id="KW-0808">Transferase</keyword>
<reference evidence="4 5" key="1">
    <citation type="submission" date="2015-06" db="EMBL/GenBank/DDBJ databases">
        <title>New insights into the roles of widespread benthic archaea in carbon and nitrogen cycling.</title>
        <authorList>
            <person name="Lazar C.S."/>
            <person name="Baker B.J."/>
            <person name="Seitz K.W."/>
            <person name="Hyde A.S."/>
            <person name="Dick G.J."/>
            <person name="Hinrichs K.-U."/>
            <person name="Teske A.P."/>
        </authorList>
    </citation>
    <scope>NUCLEOTIDE SEQUENCE [LARGE SCALE GENOMIC DNA]</scope>
    <source>
        <strain evidence="4">DG-45</strain>
    </source>
</reference>
<dbReference type="InterPro" id="IPR035913">
    <property type="entry name" value="RPB5-like_sf"/>
</dbReference>
<evidence type="ECO:0000259" key="3">
    <source>
        <dbReference type="Pfam" id="PF01191"/>
    </source>
</evidence>
<comment type="catalytic activity">
    <reaction evidence="2">
        <text>RNA(n) + a ribonucleoside 5'-triphosphate = RNA(n+1) + diphosphate</text>
        <dbReference type="Rhea" id="RHEA:21248"/>
        <dbReference type="Rhea" id="RHEA-COMP:14527"/>
        <dbReference type="Rhea" id="RHEA-COMP:17342"/>
        <dbReference type="ChEBI" id="CHEBI:33019"/>
        <dbReference type="ChEBI" id="CHEBI:61557"/>
        <dbReference type="ChEBI" id="CHEBI:140395"/>
        <dbReference type="EC" id="2.7.7.6"/>
    </reaction>
</comment>
<dbReference type="Pfam" id="PF01191">
    <property type="entry name" value="RNA_pol_Rpb5_C"/>
    <property type="match status" value="1"/>
</dbReference>
<dbReference type="GO" id="GO:0003677">
    <property type="term" value="F:DNA binding"/>
    <property type="evidence" value="ECO:0007669"/>
    <property type="project" value="InterPro"/>
</dbReference>
<dbReference type="GO" id="GO:0006362">
    <property type="term" value="P:transcription elongation by RNA polymerase I"/>
    <property type="evidence" value="ECO:0007669"/>
    <property type="project" value="TreeGrafter"/>
</dbReference>
<dbReference type="AlphaFoldDB" id="A0A0M0BMQ5"/>
<dbReference type="Gene3D" id="3.90.940.20">
    <property type="entry name" value="RPB5-like RNA polymerase subunit"/>
    <property type="match status" value="1"/>
</dbReference>
<dbReference type="NCBIfam" id="NF007129">
    <property type="entry name" value="PRK09570.1"/>
    <property type="match status" value="1"/>
</dbReference>
<sequence length="78" mass="9036">MPTFEVFQHEYVPRHEILTEEERMGVLERFHAEPYQFPWIKVSDPISVLLGAEPGDIIKIEGKSATAGRSESYRYVVK</sequence>
<keyword evidence="1 2" id="KW-0804">Transcription</keyword>
<accession>A0A0M0BMQ5</accession>
<dbReference type="HAMAP" id="MF_00025">
    <property type="entry name" value="RNApol_Rpo5_RPB5"/>
    <property type="match status" value="1"/>
</dbReference>
<name>A0A0M0BMQ5_9ARCH</name>
<protein>
    <recommendedName>
        <fullName evidence="2">DNA-directed RNA polymerase subunit Rpo5</fullName>
        <ecNumber evidence="2">2.7.7.6</ecNumber>
    </recommendedName>
    <alternativeName>
        <fullName evidence="2">DNA-directed RNA polymerase subunit H</fullName>
    </alternativeName>
</protein>
<evidence type="ECO:0000313" key="4">
    <source>
        <dbReference type="EMBL" id="KON29709.1"/>
    </source>
</evidence>
<comment type="function">
    <text evidence="2">DNA-dependent RNA polymerase (RNAP) catalyzes the transcription of DNA into RNA using the four ribonucleoside triphosphates as substrates.</text>
</comment>
<dbReference type="GO" id="GO:0003899">
    <property type="term" value="F:DNA-directed RNA polymerase activity"/>
    <property type="evidence" value="ECO:0007669"/>
    <property type="project" value="UniProtKB-UniRule"/>
</dbReference>
<dbReference type="PANTHER" id="PTHR10535:SF0">
    <property type="entry name" value="DNA-DIRECTED RNA POLYMERASES I, II, AND III SUBUNIT RPABC1"/>
    <property type="match status" value="1"/>
</dbReference>
<dbReference type="SUPFAM" id="SSF55287">
    <property type="entry name" value="RPB5-like RNA polymerase subunit"/>
    <property type="match status" value="1"/>
</dbReference>
<comment type="subcellular location">
    <subcellularLocation>
        <location evidence="2">Cytoplasm</location>
    </subcellularLocation>
</comment>
<evidence type="ECO:0000313" key="5">
    <source>
        <dbReference type="Proteomes" id="UP000037210"/>
    </source>
</evidence>
<dbReference type="InterPro" id="IPR000783">
    <property type="entry name" value="RNA_pol_subH/Rpb5_C"/>
</dbReference>
<comment type="similarity">
    <text evidence="2">Belongs to the archaeal Rpo5/eukaryotic RPB5 RNA polymerase subunit family.</text>
</comment>
<dbReference type="EMBL" id="LFWZ01000054">
    <property type="protein sequence ID" value="KON29709.1"/>
    <property type="molecule type" value="Genomic_DNA"/>
</dbReference>
<keyword evidence="2" id="KW-0963">Cytoplasm</keyword>
<dbReference type="GO" id="GO:0042797">
    <property type="term" value="P:tRNA transcription by RNA polymerase III"/>
    <property type="evidence" value="ECO:0007669"/>
    <property type="project" value="TreeGrafter"/>
</dbReference>
<dbReference type="InterPro" id="IPR014381">
    <property type="entry name" value="Arch_Rpo5/euc_Rpb5"/>
</dbReference>
<dbReference type="GO" id="GO:0005737">
    <property type="term" value="C:cytoplasm"/>
    <property type="evidence" value="ECO:0007669"/>
    <property type="project" value="UniProtKB-SubCell"/>
</dbReference>
<keyword evidence="2" id="KW-0240">DNA-directed RNA polymerase</keyword>
<comment type="subunit">
    <text evidence="2">Part of the RNA polymerase complex.</text>
</comment>
<proteinExistence type="inferred from homology"/>
<dbReference type="GO" id="GO:0000428">
    <property type="term" value="C:DNA-directed RNA polymerase complex"/>
    <property type="evidence" value="ECO:0007669"/>
    <property type="project" value="UniProtKB-KW"/>
</dbReference>
<dbReference type="EC" id="2.7.7.6" evidence="2"/>
<comment type="caution">
    <text evidence="4">The sequence shown here is derived from an EMBL/GenBank/DDBJ whole genome shotgun (WGS) entry which is preliminary data.</text>
</comment>
<keyword evidence="2" id="KW-0548">Nucleotidyltransferase</keyword>
<dbReference type="GO" id="GO:0006366">
    <property type="term" value="P:transcription by RNA polymerase II"/>
    <property type="evidence" value="ECO:0007669"/>
    <property type="project" value="TreeGrafter"/>
</dbReference>
<gene>
    <name evidence="2" type="primary">rpo5</name>
    <name evidence="2" type="synonym">rpoH</name>
    <name evidence="4" type="ORF">AC482_05835</name>
</gene>
<evidence type="ECO:0000256" key="2">
    <source>
        <dbReference type="HAMAP-Rule" id="MF_00025"/>
    </source>
</evidence>
<feature type="domain" description="RNA polymerase subunit H/Rpb5 C-terminal" evidence="3">
    <location>
        <begin position="4"/>
        <end position="76"/>
    </location>
</feature>
<dbReference type="Proteomes" id="UP000037210">
    <property type="component" value="Unassembled WGS sequence"/>
</dbReference>
<evidence type="ECO:0000256" key="1">
    <source>
        <dbReference type="ARBA" id="ARBA00023163"/>
    </source>
</evidence>